<dbReference type="EMBL" id="JABFAC010233396">
    <property type="protein sequence ID" value="MBA0633905.1"/>
    <property type="molecule type" value="Genomic_DNA"/>
</dbReference>
<comment type="caution">
    <text evidence="1">The sequence shown here is derived from an EMBL/GenBank/DDBJ whole genome shotgun (WGS) entry which is preliminary data.</text>
</comment>
<accession>A0A7J8T790</accession>
<proteinExistence type="predicted"/>
<name>A0A7J8T790_GOSDV</name>
<organism evidence="1 2">
    <name type="scientific">Gossypium davidsonii</name>
    <name type="common">Davidson's cotton</name>
    <name type="synonym">Gossypium klotzschianum subsp. davidsonii</name>
    <dbReference type="NCBI Taxonomy" id="34287"/>
    <lineage>
        <taxon>Eukaryota</taxon>
        <taxon>Viridiplantae</taxon>
        <taxon>Streptophyta</taxon>
        <taxon>Embryophyta</taxon>
        <taxon>Tracheophyta</taxon>
        <taxon>Spermatophyta</taxon>
        <taxon>Magnoliopsida</taxon>
        <taxon>eudicotyledons</taxon>
        <taxon>Gunneridae</taxon>
        <taxon>Pentapetalae</taxon>
        <taxon>rosids</taxon>
        <taxon>malvids</taxon>
        <taxon>Malvales</taxon>
        <taxon>Malvaceae</taxon>
        <taxon>Malvoideae</taxon>
        <taxon>Gossypium</taxon>
    </lineage>
</organism>
<keyword evidence="2" id="KW-1185">Reference proteome</keyword>
<reference evidence="1 2" key="1">
    <citation type="journal article" date="2019" name="Genome Biol. Evol.">
        <title>Insights into the evolution of the New World diploid cottons (Gossypium, subgenus Houzingenia) based on genome sequencing.</title>
        <authorList>
            <person name="Grover C.E."/>
            <person name="Arick M.A. 2nd"/>
            <person name="Thrash A."/>
            <person name="Conover J.L."/>
            <person name="Sanders W.S."/>
            <person name="Peterson D.G."/>
            <person name="Frelichowski J.E."/>
            <person name="Scheffler J.A."/>
            <person name="Scheffler B.E."/>
            <person name="Wendel J.F."/>
        </authorList>
    </citation>
    <scope>NUCLEOTIDE SEQUENCE [LARGE SCALE GENOMIC DNA]</scope>
    <source>
        <strain evidence="1">27</strain>
        <tissue evidence="1">Leaf</tissue>
    </source>
</reference>
<evidence type="ECO:0000313" key="2">
    <source>
        <dbReference type="Proteomes" id="UP000593561"/>
    </source>
</evidence>
<protein>
    <submittedName>
        <fullName evidence="1">Uncharacterized protein</fullName>
    </submittedName>
</protein>
<sequence>MEHSVKRKLSKVMIFDLPTHFLYRLNVFYLRWLLL</sequence>
<dbReference type="AlphaFoldDB" id="A0A7J8T790"/>
<dbReference type="Proteomes" id="UP000593561">
    <property type="component" value="Unassembled WGS sequence"/>
</dbReference>
<evidence type="ECO:0000313" key="1">
    <source>
        <dbReference type="EMBL" id="MBA0633905.1"/>
    </source>
</evidence>
<gene>
    <name evidence="1" type="ORF">Godav_021842</name>
</gene>